<evidence type="ECO:0000313" key="1">
    <source>
        <dbReference type="EMBL" id="SEM46386.1"/>
    </source>
</evidence>
<gene>
    <name evidence="1" type="ORF">SAMN05414137_12937</name>
</gene>
<proteinExistence type="predicted"/>
<sequence>MRSDYAPGVSRRGRAARRLVVGEETYLWQVGHDHRRVDDVATGRHRFLDCREVLTIRRAGTEARLRLVFAAGPGRLVSDGLLPSGALGADGAWLNLHEPGAVRALLEQATARGWRFEGHQATDVDGWPLFGAVVDLRNG</sequence>
<dbReference type="AlphaFoldDB" id="A0A1H7YJG6"/>
<reference evidence="2" key="1">
    <citation type="submission" date="2016-10" db="EMBL/GenBank/DDBJ databases">
        <authorList>
            <person name="Varghese N."/>
        </authorList>
    </citation>
    <scope>NUCLEOTIDE SEQUENCE [LARGE SCALE GENOMIC DNA]</scope>
    <source>
        <strain evidence="2">DSM 45096 / BCRC 16803 / CGMCC 4.1857 / CIP 109030 / JCM 12277 / KCTC 19219 / NBRC 100920 / 33214</strain>
    </source>
</reference>
<keyword evidence="2" id="KW-1185">Reference proteome</keyword>
<evidence type="ECO:0000313" key="2">
    <source>
        <dbReference type="Proteomes" id="UP000183015"/>
    </source>
</evidence>
<dbReference type="eggNOG" id="ENOG5033FTT">
    <property type="taxonomic scope" value="Bacteria"/>
</dbReference>
<accession>A0A1H7YJG6</accession>
<organism evidence="1 2">
    <name type="scientific">Streptacidiphilus jiangxiensis</name>
    <dbReference type="NCBI Taxonomy" id="235985"/>
    <lineage>
        <taxon>Bacteria</taxon>
        <taxon>Bacillati</taxon>
        <taxon>Actinomycetota</taxon>
        <taxon>Actinomycetes</taxon>
        <taxon>Kitasatosporales</taxon>
        <taxon>Streptomycetaceae</taxon>
        <taxon>Streptacidiphilus</taxon>
    </lineage>
</organism>
<name>A0A1H7YJG6_STRJI</name>
<protein>
    <submittedName>
        <fullName evidence="1">Uncharacterized protein</fullName>
    </submittedName>
</protein>
<dbReference type="STRING" id="235985.SAMN05414137_12937"/>
<dbReference type="Proteomes" id="UP000183015">
    <property type="component" value="Unassembled WGS sequence"/>
</dbReference>
<dbReference type="EMBL" id="FOAZ01000029">
    <property type="protein sequence ID" value="SEM46386.1"/>
    <property type="molecule type" value="Genomic_DNA"/>
</dbReference>